<accession>A0A644ZJY2</accession>
<protein>
    <submittedName>
        <fullName evidence="1">Uncharacterized protein</fullName>
    </submittedName>
</protein>
<reference evidence="1" key="1">
    <citation type="submission" date="2019-08" db="EMBL/GenBank/DDBJ databases">
        <authorList>
            <person name="Kucharzyk K."/>
            <person name="Murdoch R.W."/>
            <person name="Higgins S."/>
            <person name="Loffler F."/>
        </authorList>
    </citation>
    <scope>NUCLEOTIDE SEQUENCE</scope>
</reference>
<dbReference type="AlphaFoldDB" id="A0A644ZJY2"/>
<sequence>MGHFGIHVLPEFCWRARLHQNALRREFLRNAGVMHGGGDDFVQLLECGLGRAALDGHSPPESGNNGAIAQFLEGGHVGHQRRTGVAANRECAHLLAERQRCGGGHGVIHEIHLPADHVGQARHRSAIGRMRHGRLDGVREQRAKQMSTRAHTLRRIAHRIRLGLGRLDQIVKRLERAFVGHHQERRRFHQFRHRLQILAGIVGELGEEADVGGERGHVANEHGMPVGGLRLQEIHRDLRGASGAVIYHHRLLERGGHVGAQLARQLIGQAARRVRHDQGDRLAGEGGLCMRCGQGQQGGGQGRCGALQKETAWGLCLHGACLLVV</sequence>
<organism evidence="1">
    <name type="scientific">bioreactor metagenome</name>
    <dbReference type="NCBI Taxonomy" id="1076179"/>
    <lineage>
        <taxon>unclassified sequences</taxon>
        <taxon>metagenomes</taxon>
        <taxon>ecological metagenomes</taxon>
    </lineage>
</organism>
<name>A0A644ZJY2_9ZZZZ</name>
<evidence type="ECO:0000313" key="1">
    <source>
        <dbReference type="EMBL" id="MPM38074.1"/>
    </source>
</evidence>
<comment type="caution">
    <text evidence="1">The sequence shown here is derived from an EMBL/GenBank/DDBJ whole genome shotgun (WGS) entry which is preliminary data.</text>
</comment>
<proteinExistence type="predicted"/>
<gene>
    <name evidence="1" type="ORF">SDC9_84697</name>
</gene>
<dbReference type="EMBL" id="VSSQ01008162">
    <property type="protein sequence ID" value="MPM38074.1"/>
    <property type="molecule type" value="Genomic_DNA"/>
</dbReference>